<gene>
    <name evidence="1" type="ORF">SAMN05192551_103190</name>
</gene>
<dbReference type="AlphaFoldDB" id="A0A1I3D827"/>
<proteinExistence type="predicted"/>
<sequence>MIVYVIIYRQNKPPESLTELAAYSVKSVHRFSLHDLNLLFMLSFLPFVML</sequence>
<dbReference type="Proteomes" id="UP000199287">
    <property type="component" value="Unassembled WGS sequence"/>
</dbReference>
<accession>A0A1I3D827</accession>
<dbReference type="STRING" id="69895.SAMN05192551_103190"/>
<evidence type="ECO:0000313" key="2">
    <source>
        <dbReference type="Proteomes" id="UP000199287"/>
    </source>
</evidence>
<name>A0A1I3D827_9FIRM</name>
<reference evidence="2" key="1">
    <citation type="submission" date="2016-10" db="EMBL/GenBank/DDBJ databases">
        <authorList>
            <person name="Varghese N."/>
            <person name="Submissions S."/>
        </authorList>
    </citation>
    <scope>NUCLEOTIDE SEQUENCE [LARGE SCALE GENOMIC DNA]</scope>
    <source>
        <strain evidence="2">Z-7934</strain>
    </source>
</reference>
<dbReference type="EMBL" id="FOQA01000003">
    <property type="protein sequence ID" value="SFH82865.1"/>
    <property type="molecule type" value="Genomic_DNA"/>
</dbReference>
<keyword evidence="2" id="KW-1185">Reference proteome</keyword>
<organism evidence="1 2">
    <name type="scientific">Tindallia magadiensis</name>
    <dbReference type="NCBI Taxonomy" id="69895"/>
    <lineage>
        <taxon>Bacteria</taxon>
        <taxon>Bacillati</taxon>
        <taxon>Bacillota</taxon>
        <taxon>Clostridia</taxon>
        <taxon>Peptostreptococcales</taxon>
        <taxon>Tindalliaceae</taxon>
        <taxon>Tindallia</taxon>
    </lineage>
</organism>
<protein>
    <submittedName>
        <fullName evidence="1">Uncharacterized protein</fullName>
    </submittedName>
</protein>
<evidence type="ECO:0000313" key="1">
    <source>
        <dbReference type="EMBL" id="SFH82865.1"/>
    </source>
</evidence>